<dbReference type="Gene3D" id="3.20.20.30">
    <property type="entry name" value="Luciferase-like domain"/>
    <property type="match status" value="1"/>
</dbReference>
<dbReference type="Pfam" id="PF00296">
    <property type="entry name" value="Bac_luciferase"/>
    <property type="match status" value="1"/>
</dbReference>
<gene>
    <name evidence="7" type="primary">ssuD_2</name>
    <name evidence="7" type="ORF">SGA01_53040</name>
</gene>
<name>A0A4Y3RQS6_9ACTN</name>
<evidence type="ECO:0000256" key="2">
    <source>
        <dbReference type="ARBA" id="ARBA00022643"/>
    </source>
</evidence>
<keyword evidence="2" id="KW-0288">FMN</keyword>
<evidence type="ECO:0000256" key="3">
    <source>
        <dbReference type="ARBA" id="ARBA00023002"/>
    </source>
</evidence>
<evidence type="ECO:0000256" key="5">
    <source>
        <dbReference type="SAM" id="MobiDB-lite"/>
    </source>
</evidence>
<proteinExistence type="predicted"/>
<keyword evidence="8" id="KW-1185">Reference proteome</keyword>
<dbReference type="AlphaFoldDB" id="A0A4Y3RQS6"/>
<evidence type="ECO:0000256" key="4">
    <source>
        <dbReference type="ARBA" id="ARBA00023033"/>
    </source>
</evidence>
<dbReference type="CDD" id="cd01094">
    <property type="entry name" value="Alkanesulfonate_monoxygenase"/>
    <property type="match status" value="1"/>
</dbReference>
<comment type="caution">
    <text evidence="7">The sequence shown here is derived from an EMBL/GenBank/DDBJ whole genome shotgun (WGS) entry which is preliminary data.</text>
</comment>
<dbReference type="SUPFAM" id="SSF51679">
    <property type="entry name" value="Bacterial luciferase-like"/>
    <property type="match status" value="1"/>
</dbReference>
<dbReference type="InterPro" id="IPR050172">
    <property type="entry name" value="SsuD_RutA_monooxygenase"/>
</dbReference>
<feature type="domain" description="Luciferase-like" evidence="6">
    <location>
        <begin position="47"/>
        <end position="354"/>
    </location>
</feature>
<dbReference type="EMBL" id="BJMN01000035">
    <property type="protein sequence ID" value="GEB59699.1"/>
    <property type="molecule type" value="Genomic_DNA"/>
</dbReference>
<dbReference type="GO" id="GO:0008726">
    <property type="term" value="F:alkanesulfonate monooxygenase activity"/>
    <property type="evidence" value="ECO:0007669"/>
    <property type="project" value="TreeGrafter"/>
</dbReference>
<accession>A0A4Y3RQS6</accession>
<sequence>MTSPTPGTAPAPGTSQTAPGSPSSTAPEVLWYIIPREGAYPWEPAGRRPVDLGYLQQLAGTVERLGYTGALLATDLYDVWPLGSALAASTSTRFKPLLAVHPGLIAPTLLAKMALSFDNLFGGRLRFNVVNGSTSALREYGLHVGHDERYELSAEYWSIVKRLTAGEVFDHKGRFYDLKDAGASFRDLRPVQEPHVPLWFGGSSEPGIEMAAEHVDVYLTWGEPPHLLKEKLDHVRARAAAHGRTLRIGLRLHLIVRDTEDEAWAAADRLLGVTSEETYARQLGGRAGEDGVGWQRQFRQHGGRVPARARELEEYPNLWPGMSLFRPGPGTAVVGSTAQVVERLREYQELGVDTFILSGNPLLEEAYRVAETVLPALGIRH</sequence>
<dbReference type="Proteomes" id="UP000315226">
    <property type="component" value="Unassembled WGS sequence"/>
</dbReference>
<evidence type="ECO:0000256" key="1">
    <source>
        <dbReference type="ARBA" id="ARBA00022630"/>
    </source>
</evidence>
<protein>
    <submittedName>
        <fullName evidence="7">Alkanesulfonate monooxygenase</fullName>
    </submittedName>
</protein>
<feature type="region of interest" description="Disordered" evidence="5">
    <location>
        <begin position="1"/>
        <end position="25"/>
    </location>
</feature>
<evidence type="ECO:0000259" key="6">
    <source>
        <dbReference type="Pfam" id="PF00296"/>
    </source>
</evidence>
<dbReference type="PANTHER" id="PTHR42847:SF4">
    <property type="entry name" value="ALKANESULFONATE MONOOXYGENASE-RELATED"/>
    <property type="match status" value="1"/>
</dbReference>
<evidence type="ECO:0000313" key="8">
    <source>
        <dbReference type="Proteomes" id="UP000315226"/>
    </source>
</evidence>
<reference evidence="7 8" key="1">
    <citation type="submission" date="2019-06" db="EMBL/GenBank/DDBJ databases">
        <title>Whole genome shotgun sequence of Streptomyces gardneri NBRC 12865.</title>
        <authorList>
            <person name="Hosoyama A."/>
            <person name="Uohara A."/>
            <person name="Ohji S."/>
            <person name="Ichikawa N."/>
        </authorList>
    </citation>
    <scope>NUCLEOTIDE SEQUENCE [LARGE SCALE GENOMIC DNA]</scope>
    <source>
        <strain evidence="7 8">NBRC 12865</strain>
    </source>
</reference>
<feature type="compositionally biased region" description="Low complexity" evidence="5">
    <location>
        <begin position="1"/>
        <end position="20"/>
    </location>
</feature>
<evidence type="ECO:0000313" key="7">
    <source>
        <dbReference type="EMBL" id="GEB59699.1"/>
    </source>
</evidence>
<dbReference type="PANTHER" id="PTHR42847">
    <property type="entry name" value="ALKANESULFONATE MONOOXYGENASE"/>
    <property type="match status" value="1"/>
</dbReference>
<organism evidence="7 8">
    <name type="scientific">Streptomyces gardneri</name>
    <dbReference type="NCBI Taxonomy" id="66892"/>
    <lineage>
        <taxon>Bacteria</taxon>
        <taxon>Bacillati</taxon>
        <taxon>Actinomycetota</taxon>
        <taxon>Actinomycetes</taxon>
        <taxon>Kitasatosporales</taxon>
        <taxon>Streptomycetaceae</taxon>
        <taxon>Streptomyces</taxon>
    </lineage>
</organism>
<keyword evidence="4 7" id="KW-0503">Monooxygenase</keyword>
<dbReference type="InterPro" id="IPR011251">
    <property type="entry name" value="Luciferase-like_dom"/>
</dbReference>
<dbReference type="InterPro" id="IPR036661">
    <property type="entry name" value="Luciferase-like_sf"/>
</dbReference>
<keyword evidence="3" id="KW-0560">Oxidoreductase</keyword>
<dbReference type="GO" id="GO:0046306">
    <property type="term" value="P:alkanesulfonate catabolic process"/>
    <property type="evidence" value="ECO:0007669"/>
    <property type="project" value="TreeGrafter"/>
</dbReference>
<keyword evidence="1" id="KW-0285">Flavoprotein</keyword>